<keyword evidence="11" id="KW-0547">Nucleotide-binding</keyword>
<dbReference type="InterPro" id="IPR036615">
    <property type="entry name" value="Mur_ligase_C_dom_sf"/>
</dbReference>
<dbReference type="EMBL" id="LT629688">
    <property type="protein sequence ID" value="SDE66045.1"/>
    <property type="molecule type" value="Genomic_DNA"/>
</dbReference>
<dbReference type="Gene3D" id="3.90.190.20">
    <property type="entry name" value="Mur ligase, C-terminal domain"/>
    <property type="match status" value="1"/>
</dbReference>
<dbReference type="EC" id="6.3.2.12" evidence="6"/>
<dbReference type="PANTHER" id="PTHR11136">
    <property type="entry name" value="FOLYLPOLYGLUTAMATE SYNTHASE-RELATED"/>
    <property type="match status" value="1"/>
</dbReference>
<comment type="similarity">
    <text evidence="4">Belongs to the folylpolyglutamate synthase family.</text>
</comment>
<dbReference type="AlphaFoldDB" id="A0A1G7ERK8"/>
<keyword evidence="14" id="KW-0289">Folate biosynthesis</keyword>
<evidence type="ECO:0000256" key="5">
    <source>
        <dbReference type="ARBA" id="ARBA00011245"/>
    </source>
</evidence>
<accession>A0A1G7ERK8</accession>
<evidence type="ECO:0000256" key="16">
    <source>
        <dbReference type="ARBA" id="ARBA00047493"/>
    </source>
</evidence>
<comment type="pathway">
    <text evidence="2">Cofactor biosynthesis; tetrahydrofolate biosynthesis; 7,8-dihydrofolate from 2-amino-4-hydroxy-6-hydroxymethyl-7,8-dihydropteridine diphosphate and 4-aminobenzoate: step 2/2.</text>
</comment>
<dbReference type="GO" id="GO:0046656">
    <property type="term" value="P:folic acid biosynthetic process"/>
    <property type="evidence" value="ECO:0007669"/>
    <property type="project" value="UniProtKB-KW"/>
</dbReference>
<dbReference type="InterPro" id="IPR001645">
    <property type="entry name" value="Folylpolyglutamate_synth"/>
</dbReference>
<comment type="subunit">
    <text evidence="5">Monomer.</text>
</comment>
<keyword evidence="9" id="KW-0436">Ligase</keyword>
<evidence type="ECO:0000256" key="14">
    <source>
        <dbReference type="ARBA" id="ARBA00022909"/>
    </source>
</evidence>
<dbReference type="InterPro" id="IPR004101">
    <property type="entry name" value="Mur_ligase_C"/>
</dbReference>
<dbReference type="PANTHER" id="PTHR11136:SF0">
    <property type="entry name" value="DIHYDROFOLATE SYNTHETASE-RELATED"/>
    <property type="match status" value="1"/>
</dbReference>
<dbReference type="GO" id="GO:0046872">
    <property type="term" value="F:metal ion binding"/>
    <property type="evidence" value="ECO:0007669"/>
    <property type="project" value="UniProtKB-KW"/>
</dbReference>
<reference evidence="20 21" key="1">
    <citation type="submission" date="2016-10" db="EMBL/GenBank/DDBJ databases">
        <authorList>
            <person name="de Groot N.N."/>
        </authorList>
    </citation>
    <scope>NUCLEOTIDE SEQUENCE [LARGE SCALE GENOMIC DNA]</scope>
    <source>
        <strain evidence="20 21">MON 2.2</strain>
    </source>
</reference>
<comment type="catalytic activity">
    <reaction evidence="17">
        <text>7,8-dihydropteroate + L-glutamate + ATP = 7,8-dihydrofolate + ADP + phosphate + H(+)</text>
        <dbReference type="Rhea" id="RHEA:23584"/>
        <dbReference type="ChEBI" id="CHEBI:15378"/>
        <dbReference type="ChEBI" id="CHEBI:17839"/>
        <dbReference type="ChEBI" id="CHEBI:29985"/>
        <dbReference type="ChEBI" id="CHEBI:30616"/>
        <dbReference type="ChEBI" id="CHEBI:43474"/>
        <dbReference type="ChEBI" id="CHEBI:57451"/>
        <dbReference type="ChEBI" id="CHEBI:456216"/>
        <dbReference type="EC" id="6.3.2.12"/>
    </reaction>
</comment>
<dbReference type="Pfam" id="PF02875">
    <property type="entry name" value="Mur_ligase_C"/>
    <property type="match status" value="1"/>
</dbReference>
<gene>
    <name evidence="20" type="ORF">SAMN04489747_4017</name>
</gene>
<evidence type="ECO:0000256" key="6">
    <source>
        <dbReference type="ARBA" id="ARBA00013023"/>
    </source>
</evidence>
<dbReference type="Proteomes" id="UP000198546">
    <property type="component" value="Chromosome i"/>
</dbReference>
<dbReference type="GO" id="GO:0004326">
    <property type="term" value="F:tetrahydrofolylpolyglutamate synthase activity"/>
    <property type="evidence" value="ECO:0007669"/>
    <property type="project" value="UniProtKB-EC"/>
</dbReference>
<dbReference type="EC" id="6.3.2.17" evidence="7"/>
<evidence type="ECO:0000259" key="19">
    <source>
        <dbReference type="Pfam" id="PF08245"/>
    </source>
</evidence>
<dbReference type="SUPFAM" id="SSF53244">
    <property type="entry name" value="MurD-like peptide ligases, peptide-binding domain"/>
    <property type="match status" value="1"/>
</dbReference>
<evidence type="ECO:0000256" key="15">
    <source>
        <dbReference type="ARBA" id="ARBA00030592"/>
    </source>
</evidence>
<dbReference type="OrthoDB" id="9809356at2"/>
<dbReference type="InterPro" id="IPR036565">
    <property type="entry name" value="Mur-like_cat_sf"/>
</dbReference>
<dbReference type="PIRSF" id="PIRSF001563">
    <property type="entry name" value="Folylpolyglu_synth"/>
    <property type="match status" value="1"/>
</dbReference>
<dbReference type="SUPFAM" id="SSF53623">
    <property type="entry name" value="MurD-like peptide ligases, catalytic domain"/>
    <property type="match status" value="1"/>
</dbReference>
<dbReference type="Gene3D" id="3.40.1190.10">
    <property type="entry name" value="Mur-like, catalytic domain"/>
    <property type="match status" value="1"/>
</dbReference>
<evidence type="ECO:0000256" key="13">
    <source>
        <dbReference type="ARBA" id="ARBA00022842"/>
    </source>
</evidence>
<evidence type="ECO:0000313" key="21">
    <source>
        <dbReference type="Proteomes" id="UP000198546"/>
    </source>
</evidence>
<keyword evidence="13" id="KW-0460">Magnesium</keyword>
<evidence type="ECO:0000256" key="1">
    <source>
        <dbReference type="ARBA" id="ARBA00001946"/>
    </source>
</evidence>
<dbReference type="RefSeq" id="WP_090595944.1">
    <property type="nucleotide sequence ID" value="NZ_LT629688.1"/>
</dbReference>
<evidence type="ECO:0000256" key="12">
    <source>
        <dbReference type="ARBA" id="ARBA00022840"/>
    </source>
</evidence>
<keyword evidence="21" id="KW-1185">Reference proteome</keyword>
<dbReference type="NCBIfam" id="TIGR01499">
    <property type="entry name" value="folC"/>
    <property type="match status" value="1"/>
</dbReference>
<dbReference type="GO" id="GO:0005737">
    <property type="term" value="C:cytoplasm"/>
    <property type="evidence" value="ECO:0007669"/>
    <property type="project" value="TreeGrafter"/>
</dbReference>
<evidence type="ECO:0000256" key="9">
    <source>
        <dbReference type="ARBA" id="ARBA00022598"/>
    </source>
</evidence>
<feature type="domain" description="Mur ligase C-terminal" evidence="18">
    <location>
        <begin position="303"/>
        <end position="429"/>
    </location>
</feature>
<evidence type="ECO:0000256" key="7">
    <source>
        <dbReference type="ARBA" id="ARBA00013025"/>
    </source>
</evidence>
<feature type="domain" description="Mur ligase central" evidence="19">
    <location>
        <begin position="49"/>
        <end position="277"/>
    </location>
</feature>
<evidence type="ECO:0000313" key="20">
    <source>
        <dbReference type="EMBL" id="SDE66045.1"/>
    </source>
</evidence>
<keyword evidence="12" id="KW-0067">ATP-binding</keyword>
<protein>
    <recommendedName>
        <fullName evidence="8">Dihydrofolate synthase/folylpolyglutamate synthase</fullName>
        <ecNumber evidence="6">6.3.2.12</ecNumber>
        <ecNumber evidence="7">6.3.2.17</ecNumber>
    </recommendedName>
    <alternativeName>
        <fullName evidence="15">Tetrahydrofolylpolyglutamate synthase</fullName>
    </alternativeName>
</protein>
<evidence type="ECO:0000256" key="3">
    <source>
        <dbReference type="ARBA" id="ARBA00005150"/>
    </source>
</evidence>
<evidence type="ECO:0000259" key="18">
    <source>
        <dbReference type="Pfam" id="PF02875"/>
    </source>
</evidence>
<dbReference type="GO" id="GO:0008841">
    <property type="term" value="F:dihydrofolate synthase activity"/>
    <property type="evidence" value="ECO:0007669"/>
    <property type="project" value="UniProtKB-EC"/>
</dbReference>
<comment type="pathway">
    <text evidence="3">Cofactor biosynthesis; tetrahydrofolylpolyglutamate biosynthesis.</text>
</comment>
<proteinExistence type="inferred from homology"/>
<evidence type="ECO:0000256" key="17">
    <source>
        <dbReference type="ARBA" id="ARBA00049161"/>
    </source>
</evidence>
<evidence type="ECO:0000256" key="11">
    <source>
        <dbReference type="ARBA" id="ARBA00022741"/>
    </source>
</evidence>
<name>A0A1G7ERK8_9ACTN</name>
<sequence length="476" mass="49858">MADTETHAQITARLQSRWPEQRVAPSLGRINALLALLGDPHRAAPAIHITGTNGKGSTAIVADALLRAAGLRTGRFSSPHLSRVNERISIDGEPIDDERFDALWHELEPFVAMVDEQRIDGVEMTFFEVITAMAFAAFADAPVDVVVLEVGLGGTWDATNAADGDVAVITPIDLDHTHLLGSTVAEVAREKAGIIKPGATAVLAGQPLEAATVLLERAMEAGALVQREGVDFGLLERTPAVGGQVLRINAAEGPVGDLHLPAHGAHLAQNAALAVAAVEAFLGMKALSPDIIQEGFDAVRLPGRMEVVRRGPTILLDAAHNPHGARATAAAVREAFDFSPLVGVLAVMGDKDVVGIVEAWSELFDSVVVTQVASTDRGMPAEQLGEVASGVLGGDRVHVVPRMDDAIERAVALAEADGAPVPGVVVTGSVIAVGEARTLLVSAEEERRAVEEPVLEVGEAMPPEDYDGSEPKGFGW</sequence>
<comment type="cofactor">
    <cofactor evidence="1">
        <name>Mg(2+)</name>
        <dbReference type="ChEBI" id="CHEBI:18420"/>
    </cofactor>
</comment>
<comment type="catalytic activity">
    <reaction evidence="16">
        <text>(6S)-5,6,7,8-tetrahydrofolyl-(gamma-L-Glu)(n) + L-glutamate + ATP = (6S)-5,6,7,8-tetrahydrofolyl-(gamma-L-Glu)(n+1) + ADP + phosphate + H(+)</text>
        <dbReference type="Rhea" id="RHEA:10580"/>
        <dbReference type="Rhea" id="RHEA-COMP:14738"/>
        <dbReference type="Rhea" id="RHEA-COMP:14740"/>
        <dbReference type="ChEBI" id="CHEBI:15378"/>
        <dbReference type="ChEBI" id="CHEBI:29985"/>
        <dbReference type="ChEBI" id="CHEBI:30616"/>
        <dbReference type="ChEBI" id="CHEBI:43474"/>
        <dbReference type="ChEBI" id="CHEBI:141005"/>
        <dbReference type="ChEBI" id="CHEBI:456216"/>
        <dbReference type="EC" id="6.3.2.17"/>
    </reaction>
</comment>
<evidence type="ECO:0000256" key="4">
    <source>
        <dbReference type="ARBA" id="ARBA00008276"/>
    </source>
</evidence>
<dbReference type="GO" id="GO:0005524">
    <property type="term" value="F:ATP binding"/>
    <property type="evidence" value="ECO:0007669"/>
    <property type="project" value="UniProtKB-KW"/>
</dbReference>
<evidence type="ECO:0000256" key="2">
    <source>
        <dbReference type="ARBA" id="ARBA00004799"/>
    </source>
</evidence>
<keyword evidence="10" id="KW-0479">Metal-binding</keyword>
<evidence type="ECO:0000256" key="10">
    <source>
        <dbReference type="ARBA" id="ARBA00022723"/>
    </source>
</evidence>
<dbReference type="STRING" id="675864.SAMN04489747_4017"/>
<organism evidence="20 21">
    <name type="scientific">Auraticoccus monumenti</name>
    <dbReference type="NCBI Taxonomy" id="675864"/>
    <lineage>
        <taxon>Bacteria</taxon>
        <taxon>Bacillati</taxon>
        <taxon>Actinomycetota</taxon>
        <taxon>Actinomycetes</taxon>
        <taxon>Propionibacteriales</taxon>
        <taxon>Propionibacteriaceae</taxon>
        <taxon>Auraticoccus</taxon>
    </lineage>
</organism>
<evidence type="ECO:0000256" key="8">
    <source>
        <dbReference type="ARBA" id="ARBA00019357"/>
    </source>
</evidence>
<dbReference type="Pfam" id="PF08245">
    <property type="entry name" value="Mur_ligase_M"/>
    <property type="match status" value="1"/>
</dbReference>
<dbReference type="FunFam" id="3.40.1190.10:FF:000004">
    <property type="entry name" value="Dihydrofolate synthase/folylpolyglutamate synthase"/>
    <property type="match status" value="1"/>
</dbReference>
<dbReference type="InterPro" id="IPR013221">
    <property type="entry name" value="Mur_ligase_cen"/>
</dbReference>